<dbReference type="InterPro" id="IPR000531">
    <property type="entry name" value="Beta-barrel_TonB"/>
</dbReference>
<dbReference type="Pfam" id="PF07715">
    <property type="entry name" value="Plug"/>
    <property type="match status" value="1"/>
</dbReference>
<dbReference type="OrthoDB" id="9768177at2"/>
<evidence type="ECO:0000256" key="5">
    <source>
        <dbReference type="ARBA" id="ARBA00023077"/>
    </source>
</evidence>
<evidence type="ECO:0000256" key="9">
    <source>
        <dbReference type="RuleBase" id="RU003357"/>
    </source>
</evidence>
<gene>
    <name evidence="13" type="ORF">DUE52_01480</name>
</gene>
<sequence>MFELRAVEGFTVTAEAINPKATLEKNLGNVLRPLGLRYKKVNSSSYLVIGDKKARKVADAETRLPDPALSLPTPANGSTERGTATAELPLATPTKAPVADRVLTGSVKSETGERLPGVSVVVKKTTRGTTTDGNGEFRLNVPEDAATSALVLVFSFVGYLNQEVAIGNRNTIDVQLAPDQKTLNEVVVVGYGTQKKKDLTGSIVNLSGKDLLPVPAASFDQMMQGKVAGAQITQTTGAPGGNVNVVIRGISSITGGNQPLYVIDGYAIGSMGGGSDLSSFTGNSYSASGMATNASTTKINPLSTINPSDIESVEILKDASATAIYGSRGANGVVIITTKRGKQGKTSINLESSVGIQTLAKKLDMLNPQQFAQMVADGRDNAWVYLGGKASDPNSVRGQPQWVRPDYRNPQLLPTEGTDWQDVIFRPATVQNYQLSASGGTNDINYYVSGGYFDQEGIIIGSNLKKFTLRTNIDAQLTKRLKLGASFAGSYSYGNFARAEGTVGQRGLLAATLSSSPLAPIYDKNGNPYSELVDPMGVPVENPLVIVREFSDKRNAANIFTNNYLEYELMNGLRLKSSVGVNYTTNNNRIWKSSRIGDGFNLTGPPTAGAYVSKSLNWLNENTLSFQRMLGEKHNFNSVIGFTVQKNSDDILQAGASDFPTDYIPFLSGGNVNAGNNFISEWSMLSMLARVNYTFNGRYLLTATVRRDGSSRFGANHKWGTFPSFSLGYRLSDEPFMAGLTFVNDLKIRASYGTSGNNLIGNYAHIGLLGTSRYVTTSGIVLGITPQSLANDDLTWEKSLQADIGLDISLFKNRLSFTVDAYRNVKKGLLLNTLLPAASGFDSSIQNIGEVENKGLELTVSSENVRGKDFSWTTNLNLSTNRNKVLALSTSSSRIVNSPYQVSQVGSPISSFFMLNALGVFRTPEEIKASPLVHPATQPGDLRFEDVNKDGRITDADKKIVGNPWPKYTWGFNNKFTFRSISLSVSVIGTEGNLVYFQAGETQLNVAGVQNQLAIADNRWKSAEDPGEGLLPRAIRNDYARGNSMSSRYLFDGSYVRIRNINLSYSFPTALAGRLGLQNFTLFADVTNAYTFTKYPSFDPEASIGGDNIAKSGIDFYSYPVPRIATLGLRVAFK</sequence>
<evidence type="ECO:0000259" key="11">
    <source>
        <dbReference type="Pfam" id="PF00593"/>
    </source>
</evidence>
<dbReference type="GO" id="GO:0009279">
    <property type="term" value="C:cell outer membrane"/>
    <property type="evidence" value="ECO:0007669"/>
    <property type="project" value="UniProtKB-SubCell"/>
</dbReference>
<evidence type="ECO:0000256" key="2">
    <source>
        <dbReference type="ARBA" id="ARBA00022448"/>
    </source>
</evidence>
<dbReference type="InterPro" id="IPR037066">
    <property type="entry name" value="Plug_dom_sf"/>
</dbReference>
<evidence type="ECO:0000259" key="12">
    <source>
        <dbReference type="Pfam" id="PF07715"/>
    </source>
</evidence>
<keyword evidence="5 9" id="KW-0798">TonB box</keyword>
<accession>A0A368JXQ1</accession>
<protein>
    <submittedName>
        <fullName evidence="13">TonB-dependent receptor</fullName>
    </submittedName>
</protein>
<evidence type="ECO:0000256" key="10">
    <source>
        <dbReference type="SAM" id="MobiDB-lite"/>
    </source>
</evidence>
<dbReference type="InterPro" id="IPR036942">
    <property type="entry name" value="Beta-barrel_TonB_sf"/>
</dbReference>
<dbReference type="EMBL" id="QOWE01000001">
    <property type="protein sequence ID" value="RCR71726.1"/>
    <property type="molecule type" value="Genomic_DNA"/>
</dbReference>
<keyword evidence="2 8" id="KW-0813">Transport</keyword>
<dbReference type="NCBIfam" id="TIGR04056">
    <property type="entry name" value="OMP_RagA_SusC"/>
    <property type="match status" value="1"/>
</dbReference>
<evidence type="ECO:0000256" key="8">
    <source>
        <dbReference type="PROSITE-ProRule" id="PRU01360"/>
    </source>
</evidence>
<dbReference type="AlphaFoldDB" id="A0A368JXQ1"/>
<feature type="domain" description="TonB-dependent receptor-like beta-barrel" evidence="11">
    <location>
        <begin position="561"/>
        <end position="902"/>
    </location>
</feature>
<dbReference type="InterPro" id="IPR008969">
    <property type="entry name" value="CarboxyPept-like_regulatory"/>
</dbReference>
<evidence type="ECO:0000256" key="1">
    <source>
        <dbReference type="ARBA" id="ARBA00004571"/>
    </source>
</evidence>
<evidence type="ECO:0000256" key="7">
    <source>
        <dbReference type="ARBA" id="ARBA00023237"/>
    </source>
</evidence>
<organism evidence="13 14">
    <name type="scientific">Larkinella punicea</name>
    <dbReference type="NCBI Taxonomy" id="2315727"/>
    <lineage>
        <taxon>Bacteria</taxon>
        <taxon>Pseudomonadati</taxon>
        <taxon>Bacteroidota</taxon>
        <taxon>Cytophagia</taxon>
        <taxon>Cytophagales</taxon>
        <taxon>Spirosomataceae</taxon>
        <taxon>Larkinella</taxon>
    </lineage>
</organism>
<dbReference type="InterPro" id="IPR023996">
    <property type="entry name" value="TonB-dep_OMP_SusC/RagA"/>
</dbReference>
<dbReference type="PROSITE" id="PS52016">
    <property type="entry name" value="TONB_DEPENDENT_REC_3"/>
    <property type="match status" value="1"/>
</dbReference>
<proteinExistence type="inferred from homology"/>
<evidence type="ECO:0000313" key="13">
    <source>
        <dbReference type="EMBL" id="RCR71726.1"/>
    </source>
</evidence>
<keyword evidence="6 8" id="KW-0472">Membrane</keyword>
<dbReference type="Gene3D" id="2.40.170.20">
    <property type="entry name" value="TonB-dependent receptor, beta-barrel domain"/>
    <property type="match status" value="1"/>
</dbReference>
<evidence type="ECO:0000256" key="6">
    <source>
        <dbReference type="ARBA" id="ARBA00023136"/>
    </source>
</evidence>
<keyword evidence="13" id="KW-0675">Receptor</keyword>
<keyword evidence="7 8" id="KW-0998">Cell outer membrane</keyword>
<dbReference type="InterPro" id="IPR012910">
    <property type="entry name" value="Plug_dom"/>
</dbReference>
<comment type="similarity">
    <text evidence="8 9">Belongs to the TonB-dependent receptor family.</text>
</comment>
<keyword evidence="14" id="KW-1185">Reference proteome</keyword>
<dbReference type="NCBIfam" id="TIGR04057">
    <property type="entry name" value="SusC_RagA_signa"/>
    <property type="match status" value="1"/>
</dbReference>
<dbReference type="SUPFAM" id="SSF56935">
    <property type="entry name" value="Porins"/>
    <property type="match status" value="1"/>
</dbReference>
<comment type="subcellular location">
    <subcellularLocation>
        <location evidence="1 8">Cell outer membrane</location>
        <topology evidence="1 8">Multi-pass membrane protein</topology>
    </subcellularLocation>
</comment>
<dbReference type="Pfam" id="PF13715">
    <property type="entry name" value="CarbopepD_reg_2"/>
    <property type="match status" value="1"/>
</dbReference>
<evidence type="ECO:0000256" key="3">
    <source>
        <dbReference type="ARBA" id="ARBA00022452"/>
    </source>
</evidence>
<dbReference type="InterPro" id="IPR023997">
    <property type="entry name" value="TonB-dep_OMP_SusC/RagA_CS"/>
</dbReference>
<reference evidence="13 14" key="1">
    <citation type="submission" date="2018-07" db="EMBL/GenBank/DDBJ databases">
        <title>Genome analysis of Larkinella rosea.</title>
        <authorList>
            <person name="Zhou Z."/>
            <person name="Wang G."/>
        </authorList>
    </citation>
    <scope>NUCLEOTIDE SEQUENCE [LARGE SCALE GENOMIC DNA]</scope>
    <source>
        <strain evidence="14">zzj9</strain>
    </source>
</reference>
<evidence type="ECO:0000313" key="14">
    <source>
        <dbReference type="Proteomes" id="UP000253383"/>
    </source>
</evidence>
<comment type="caution">
    <text evidence="13">The sequence shown here is derived from an EMBL/GenBank/DDBJ whole genome shotgun (WGS) entry which is preliminary data.</text>
</comment>
<dbReference type="Proteomes" id="UP000253383">
    <property type="component" value="Unassembled WGS sequence"/>
</dbReference>
<feature type="region of interest" description="Disordered" evidence="10">
    <location>
        <begin position="59"/>
        <end position="85"/>
    </location>
</feature>
<dbReference type="Gene3D" id="2.170.130.10">
    <property type="entry name" value="TonB-dependent receptor, plug domain"/>
    <property type="match status" value="1"/>
</dbReference>
<keyword evidence="3 8" id="KW-1134">Transmembrane beta strand</keyword>
<evidence type="ECO:0000256" key="4">
    <source>
        <dbReference type="ARBA" id="ARBA00022692"/>
    </source>
</evidence>
<dbReference type="Gene3D" id="2.60.40.1120">
    <property type="entry name" value="Carboxypeptidase-like, regulatory domain"/>
    <property type="match status" value="1"/>
</dbReference>
<name>A0A368JXQ1_9BACT</name>
<dbReference type="InterPro" id="IPR039426">
    <property type="entry name" value="TonB-dep_rcpt-like"/>
</dbReference>
<feature type="compositionally biased region" description="Polar residues" evidence="10">
    <location>
        <begin position="73"/>
        <end position="82"/>
    </location>
</feature>
<dbReference type="SUPFAM" id="SSF49464">
    <property type="entry name" value="Carboxypeptidase regulatory domain-like"/>
    <property type="match status" value="1"/>
</dbReference>
<feature type="domain" description="TonB-dependent receptor plug" evidence="12">
    <location>
        <begin position="195"/>
        <end position="333"/>
    </location>
</feature>
<dbReference type="Pfam" id="PF00593">
    <property type="entry name" value="TonB_dep_Rec_b-barrel"/>
    <property type="match status" value="1"/>
</dbReference>
<keyword evidence="4 8" id="KW-0812">Transmembrane</keyword>